<name>A0ABW7N8K9_9BACT</name>
<dbReference type="InterPro" id="IPR031329">
    <property type="entry name" value="NEUT/ALK_ceramidase_N"/>
</dbReference>
<dbReference type="EMBL" id="JBIPKE010000016">
    <property type="protein sequence ID" value="MFH6983891.1"/>
    <property type="molecule type" value="Genomic_DNA"/>
</dbReference>
<protein>
    <recommendedName>
        <fullName evidence="1">Neutral ceramidase</fullName>
        <ecNumber evidence="1">3.5.1.23</ecNumber>
    </recommendedName>
</protein>
<evidence type="ECO:0000313" key="4">
    <source>
        <dbReference type="Proteomes" id="UP001610063"/>
    </source>
</evidence>
<dbReference type="PANTHER" id="PTHR12670">
    <property type="entry name" value="CERAMIDASE"/>
    <property type="match status" value="1"/>
</dbReference>
<comment type="caution">
    <text evidence="3">The sequence shown here is derived from an EMBL/GenBank/DDBJ whole genome shotgun (WGS) entry which is preliminary data.</text>
</comment>
<evidence type="ECO:0000313" key="3">
    <source>
        <dbReference type="EMBL" id="MFH6983891.1"/>
    </source>
</evidence>
<feature type="domain" description="Neutral/alkaline non-lysosomal ceramidase N-terminal" evidence="2">
    <location>
        <begin position="63"/>
        <end position="292"/>
    </location>
</feature>
<reference evidence="3 4" key="1">
    <citation type="journal article" date="2013" name="Int. J. Syst. Evol. Microbiol.">
        <title>Marinoscillum luteum sp. nov., isolated from marine sediment.</title>
        <authorList>
            <person name="Cha I.T."/>
            <person name="Park S.J."/>
            <person name="Kim S.J."/>
            <person name="Kim J.G."/>
            <person name="Jung M.Y."/>
            <person name="Shin K.S."/>
            <person name="Kwon K.K."/>
            <person name="Yang S.H."/>
            <person name="Seo Y.S."/>
            <person name="Rhee S.K."/>
        </authorList>
    </citation>
    <scope>NUCLEOTIDE SEQUENCE [LARGE SCALE GENOMIC DNA]</scope>
    <source>
        <strain evidence="3 4">KCTC 23939</strain>
    </source>
</reference>
<dbReference type="Pfam" id="PF04734">
    <property type="entry name" value="Ceramidase_alk"/>
    <property type="match status" value="1"/>
</dbReference>
<dbReference type="InterPro" id="IPR006823">
    <property type="entry name" value="Ceramidase_alk"/>
</dbReference>
<sequence>MIRMTLKLFAILLVLIGALAIATLTVVDRNHYQKRPFYREMDLRLDSLAEVFALQLNQDSLHIGWSRVNITPSEKVPLAGYGARDPKEMTGIHDSSFVRTVIFQKGSQKVAVVTADLLIIHPELSRAVWRGLPAGWSPDQIYFTASHTHSGQGGWAPGTVGRLFAGDFDDSRVDFLTTKIIQSIREASDALEPGEIAVGELAVDDLVKNRLVKDKGIEDPWMKVIQLRKGESKGFLVFYSAHATCFGADFNQLSGDFPARFNLLMEADSAITFSAYGASAVGSMGPDVPGAHPAGNVEKIAEELRQQAVLFSLLGAGHRQVSALTSFRLSVPLPDPAFKISKHLALRPYLFKWAFGNYPHYVSVMVLGETLLIGMPCDFSGELAVPLYEKARALGYQLIITSFNGDYAGYVIKDEWYDLPKYEARTMSWYGPYAGQYFTEIINRIISTIDENNQTNTPDR</sequence>
<dbReference type="Proteomes" id="UP001610063">
    <property type="component" value="Unassembled WGS sequence"/>
</dbReference>
<dbReference type="EC" id="3.5.1.23" evidence="1"/>
<dbReference type="PANTHER" id="PTHR12670:SF1">
    <property type="entry name" value="NEUTRAL CERAMIDASE"/>
    <property type="match status" value="1"/>
</dbReference>
<evidence type="ECO:0000256" key="1">
    <source>
        <dbReference type="RuleBase" id="RU366019"/>
    </source>
</evidence>
<keyword evidence="1" id="KW-0378">Hydrolase</keyword>
<gene>
    <name evidence="3" type="ORF">ACHKAR_10585</name>
</gene>
<dbReference type="RefSeq" id="WP_395417405.1">
    <property type="nucleotide sequence ID" value="NZ_JBIPKE010000016.1"/>
</dbReference>
<comment type="catalytic activity">
    <reaction evidence="1">
        <text>an N-acylsphing-4-enine + H2O = sphing-4-enine + a fatty acid</text>
        <dbReference type="Rhea" id="RHEA:20856"/>
        <dbReference type="ChEBI" id="CHEBI:15377"/>
        <dbReference type="ChEBI" id="CHEBI:28868"/>
        <dbReference type="ChEBI" id="CHEBI:52639"/>
        <dbReference type="ChEBI" id="CHEBI:57756"/>
        <dbReference type="EC" id="3.5.1.23"/>
    </reaction>
</comment>
<organism evidence="3 4">
    <name type="scientific">Marinoscillum luteum</name>
    <dbReference type="NCBI Taxonomy" id="861051"/>
    <lineage>
        <taxon>Bacteria</taxon>
        <taxon>Pseudomonadati</taxon>
        <taxon>Bacteroidota</taxon>
        <taxon>Cytophagia</taxon>
        <taxon>Cytophagales</taxon>
        <taxon>Reichenbachiellaceae</taxon>
        <taxon>Marinoscillum</taxon>
    </lineage>
</organism>
<evidence type="ECO:0000259" key="2">
    <source>
        <dbReference type="Pfam" id="PF04734"/>
    </source>
</evidence>
<keyword evidence="4" id="KW-1185">Reference proteome</keyword>
<accession>A0ABW7N8K9</accession>
<keyword evidence="1" id="KW-0746">Sphingolipid metabolism</keyword>
<proteinExistence type="inferred from homology"/>
<comment type="similarity">
    <text evidence="1">Belongs to the neutral ceramidase family.</text>
</comment>
<keyword evidence="1" id="KW-0443">Lipid metabolism</keyword>